<evidence type="ECO:0000256" key="1">
    <source>
        <dbReference type="ARBA" id="ARBA00006226"/>
    </source>
</evidence>
<sequence>MKILISDSAFNDLEAIKEYYLREGVPQIGTEFVIKIIRHIETLENNPETGRKVPEFNEKNIRELIHPPFRIVYLREEKTINVIRVWRSERLLNLTGTPANKKI</sequence>
<dbReference type="Pfam" id="PF05016">
    <property type="entry name" value="ParE_toxin"/>
    <property type="match status" value="1"/>
</dbReference>
<protein>
    <submittedName>
        <fullName evidence="3">Death on curing protein, Doc toxin</fullName>
    </submittedName>
</protein>
<keyword evidence="2" id="KW-1277">Toxin-antitoxin system</keyword>
<name>A0A3B0X825_9ZZZZ</name>
<evidence type="ECO:0000313" key="3">
    <source>
        <dbReference type="EMBL" id="VAW64438.1"/>
    </source>
</evidence>
<accession>A0A3B0X825</accession>
<dbReference type="InterPro" id="IPR007712">
    <property type="entry name" value="RelE/ParE_toxin"/>
</dbReference>
<dbReference type="Gene3D" id="3.30.2310.20">
    <property type="entry name" value="RelE-like"/>
    <property type="match status" value="1"/>
</dbReference>
<dbReference type="InterPro" id="IPR035093">
    <property type="entry name" value="RelE/ParE_toxin_dom_sf"/>
</dbReference>
<comment type="similarity">
    <text evidence="1">Belongs to the RelE toxin family.</text>
</comment>
<dbReference type="InterPro" id="IPR051803">
    <property type="entry name" value="TA_system_RelE-like_toxin"/>
</dbReference>
<proteinExistence type="inferred from homology"/>
<dbReference type="PANTHER" id="PTHR33755">
    <property type="entry name" value="TOXIN PARE1-RELATED"/>
    <property type="match status" value="1"/>
</dbReference>
<organism evidence="3">
    <name type="scientific">hydrothermal vent metagenome</name>
    <dbReference type="NCBI Taxonomy" id="652676"/>
    <lineage>
        <taxon>unclassified sequences</taxon>
        <taxon>metagenomes</taxon>
        <taxon>ecological metagenomes</taxon>
    </lineage>
</organism>
<evidence type="ECO:0000256" key="2">
    <source>
        <dbReference type="ARBA" id="ARBA00022649"/>
    </source>
</evidence>
<dbReference type="AlphaFoldDB" id="A0A3B0X825"/>
<dbReference type="EMBL" id="UOFH01000287">
    <property type="protein sequence ID" value="VAW64438.1"/>
    <property type="molecule type" value="Genomic_DNA"/>
</dbReference>
<gene>
    <name evidence="3" type="ORF">MNBD_GAMMA08-38</name>
</gene>
<dbReference type="PANTHER" id="PTHR33755:SF5">
    <property type="entry name" value="TYPE II TOXIN-ANTITOXIN SYSTEM RELE_PARE FAMILY TOXIN"/>
    <property type="match status" value="1"/>
</dbReference>
<reference evidence="3" key="1">
    <citation type="submission" date="2018-06" db="EMBL/GenBank/DDBJ databases">
        <authorList>
            <person name="Zhirakovskaya E."/>
        </authorList>
    </citation>
    <scope>NUCLEOTIDE SEQUENCE</scope>
</reference>